<proteinExistence type="predicted"/>
<evidence type="ECO:0000313" key="4">
    <source>
        <dbReference type="EMBL" id="KAB2586179.1"/>
    </source>
</evidence>
<dbReference type="EC" id="3.4.21.89" evidence="1"/>
<dbReference type="GO" id="GO:0009003">
    <property type="term" value="F:signal peptidase activity"/>
    <property type="evidence" value="ECO:0007669"/>
    <property type="project" value="UniProtKB-EC"/>
</dbReference>
<gene>
    <name evidence="4" type="ORF">BS297_06600</name>
</gene>
<dbReference type="GO" id="GO:0004252">
    <property type="term" value="F:serine-type endopeptidase activity"/>
    <property type="evidence" value="ECO:0007669"/>
    <property type="project" value="UniProtKB-UniRule"/>
</dbReference>
<comment type="caution">
    <text evidence="4">The sequence shown here is derived from an EMBL/GenBank/DDBJ whole genome shotgun (WGS) entry which is preliminary data.</text>
</comment>
<feature type="region of interest" description="Disordered" evidence="2">
    <location>
        <begin position="179"/>
        <end position="220"/>
    </location>
</feature>
<keyword evidence="3" id="KW-1133">Transmembrane helix</keyword>
<dbReference type="GO" id="GO:0006465">
    <property type="term" value="P:signal peptide processing"/>
    <property type="evidence" value="ECO:0007669"/>
    <property type="project" value="UniProtKB-UniRule"/>
</dbReference>
<feature type="compositionally biased region" description="Basic and acidic residues" evidence="2">
    <location>
        <begin position="206"/>
        <end position="220"/>
    </location>
</feature>
<dbReference type="AlphaFoldDB" id="A0A5N5E6S3"/>
<dbReference type="NCBIfam" id="TIGR02228">
    <property type="entry name" value="sigpep_I_arch"/>
    <property type="match status" value="1"/>
</dbReference>
<protein>
    <recommendedName>
        <fullName evidence="1">Signal peptidase I</fullName>
        <ecNumber evidence="1">3.4.21.89</ecNumber>
    </recommendedName>
</protein>
<accession>A0A5N5E6S3</accession>
<feature type="transmembrane region" description="Helical" evidence="3">
    <location>
        <begin position="156"/>
        <end position="174"/>
    </location>
</feature>
<evidence type="ECO:0000256" key="2">
    <source>
        <dbReference type="SAM" id="MobiDB-lite"/>
    </source>
</evidence>
<reference evidence="4 5" key="1">
    <citation type="journal article" date="2017" name="Poromechanics V (2013)">
        <title>Genomic Characterization of the Arsenic-Tolerant Actinobacterium, &lt;i&gt;Rhodococcus erythropolis&lt;/i&gt; S43.</title>
        <authorList>
            <person name="Retamal-Morales G."/>
            <person name="Mehnert M."/>
            <person name="Schwabe R."/>
            <person name="Tischler D."/>
            <person name="Schloemann M."/>
            <person name="Levican G.J."/>
        </authorList>
    </citation>
    <scope>NUCLEOTIDE SEQUENCE [LARGE SCALE GENOMIC DNA]</scope>
    <source>
        <strain evidence="4 5">S43</strain>
    </source>
</reference>
<name>A0A5N5E6S3_RHOER</name>
<feature type="transmembrane region" description="Helical" evidence="3">
    <location>
        <begin position="21"/>
        <end position="43"/>
    </location>
</feature>
<evidence type="ECO:0000313" key="5">
    <source>
        <dbReference type="Proteomes" id="UP000325576"/>
    </source>
</evidence>
<dbReference type="Proteomes" id="UP000325576">
    <property type="component" value="Unassembled WGS sequence"/>
</dbReference>
<dbReference type="PANTHER" id="PTHR10806">
    <property type="entry name" value="SIGNAL PEPTIDASE COMPLEX CATALYTIC SUBUNIT SEC11"/>
    <property type="match status" value="1"/>
</dbReference>
<sequence>MTTKHSHRRERTGPLWWVSSVVTWVLLFALCAVIVVTIVIPIVTGSQRFTILTGSMRPTYEPGTLIIVKPVDEGDLTVGMPITYQLESGQPTVVTHRIISMSINTKGERTFITQGDANNTPDEKPVLPVQIRGKVWYSVPYLGHVNSWLTGDQRKIILTATVGTLGVYALYMIASGTRESMRSRNKNRSEPQGSAPDDSADTADPETTRSTKDGVHHGGQ</sequence>
<evidence type="ECO:0000256" key="3">
    <source>
        <dbReference type="SAM" id="Phobius"/>
    </source>
</evidence>
<dbReference type="InterPro" id="IPR019533">
    <property type="entry name" value="Peptidase_S26"/>
</dbReference>
<evidence type="ECO:0000256" key="1">
    <source>
        <dbReference type="NCBIfam" id="TIGR02228"/>
    </source>
</evidence>
<dbReference type="RefSeq" id="WP_151530999.1">
    <property type="nucleotide sequence ID" value="NZ_JAWLKD010000001.1"/>
</dbReference>
<dbReference type="GO" id="GO:0016020">
    <property type="term" value="C:membrane"/>
    <property type="evidence" value="ECO:0007669"/>
    <property type="project" value="UniProtKB-UniRule"/>
</dbReference>
<dbReference type="InterPro" id="IPR001733">
    <property type="entry name" value="Peptidase_S26B"/>
</dbReference>
<dbReference type="EMBL" id="MRBO01000237">
    <property type="protein sequence ID" value="KAB2586179.1"/>
    <property type="molecule type" value="Genomic_DNA"/>
</dbReference>
<keyword evidence="3" id="KW-0812">Transmembrane</keyword>
<organism evidence="4 5">
    <name type="scientific">Rhodococcus erythropolis</name>
    <name type="common">Arthrobacter picolinophilus</name>
    <dbReference type="NCBI Taxonomy" id="1833"/>
    <lineage>
        <taxon>Bacteria</taxon>
        <taxon>Bacillati</taxon>
        <taxon>Actinomycetota</taxon>
        <taxon>Actinomycetes</taxon>
        <taxon>Mycobacteriales</taxon>
        <taxon>Nocardiaceae</taxon>
        <taxon>Rhodococcus</taxon>
        <taxon>Rhodococcus erythropolis group</taxon>
    </lineage>
</organism>
<dbReference type="CDD" id="cd06530">
    <property type="entry name" value="S26_SPase_I"/>
    <property type="match status" value="1"/>
</dbReference>
<keyword evidence="3" id="KW-0472">Membrane</keyword>
<dbReference type="PANTHER" id="PTHR10806:SF6">
    <property type="entry name" value="SIGNAL PEPTIDASE COMPLEX CATALYTIC SUBUNIT SEC11"/>
    <property type="match status" value="1"/>
</dbReference>